<feature type="domain" description="Retrotransposon gag" evidence="1">
    <location>
        <begin position="40"/>
        <end position="93"/>
    </location>
</feature>
<dbReference type="EMBL" id="JAWPEI010000001">
    <property type="protein sequence ID" value="KAK4736862.1"/>
    <property type="molecule type" value="Genomic_DNA"/>
</dbReference>
<accession>A0AAV9MHM4</accession>
<comment type="caution">
    <text evidence="2">The sequence shown here is derived from an EMBL/GenBank/DDBJ whole genome shotgun (WGS) entry which is preliminary data.</text>
</comment>
<dbReference type="PANTHER" id="PTHR33223:SF11">
    <property type="entry name" value="ELEMENT PROTEIN, PUTATIVE-RELATED"/>
    <property type="match status" value="1"/>
</dbReference>
<reference evidence="2 3" key="1">
    <citation type="submission" date="2023-10" db="EMBL/GenBank/DDBJ databases">
        <title>Genome-Wide Identification Analysis in wild type Solanum Pinnatisectum Reveals Some Genes Defensing Phytophthora Infestans.</title>
        <authorList>
            <person name="Sun C."/>
        </authorList>
    </citation>
    <scope>NUCLEOTIDE SEQUENCE [LARGE SCALE GENOMIC DNA]</scope>
    <source>
        <strain evidence="2">LQN</strain>
        <tissue evidence="2">Leaf</tissue>
    </source>
</reference>
<name>A0AAV9MHM4_9SOLN</name>
<keyword evidence="3" id="KW-1185">Reference proteome</keyword>
<dbReference type="Pfam" id="PF03732">
    <property type="entry name" value="Retrotrans_gag"/>
    <property type="match status" value="1"/>
</dbReference>
<gene>
    <name evidence="2" type="ORF">R3W88_000559</name>
</gene>
<organism evidence="2 3">
    <name type="scientific">Solanum pinnatisectum</name>
    <name type="common">tansyleaf nightshade</name>
    <dbReference type="NCBI Taxonomy" id="50273"/>
    <lineage>
        <taxon>Eukaryota</taxon>
        <taxon>Viridiplantae</taxon>
        <taxon>Streptophyta</taxon>
        <taxon>Embryophyta</taxon>
        <taxon>Tracheophyta</taxon>
        <taxon>Spermatophyta</taxon>
        <taxon>Magnoliopsida</taxon>
        <taxon>eudicotyledons</taxon>
        <taxon>Gunneridae</taxon>
        <taxon>Pentapetalae</taxon>
        <taxon>asterids</taxon>
        <taxon>lamiids</taxon>
        <taxon>Solanales</taxon>
        <taxon>Solanaceae</taxon>
        <taxon>Solanoideae</taxon>
        <taxon>Solaneae</taxon>
        <taxon>Solanum</taxon>
    </lineage>
</organism>
<evidence type="ECO:0000259" key="1">
    <source>
        <dbReference type="Pfam" id="PF03732"/>
    </source>
</evidence>
<evidence type="ECO:0000313" key="2">
    <source>
        <dbReference type="EMBL" id="KAK4736862.1"/>
    </source>
</evidence>
<dbReference type="Proteomes" id="UP001311915">
    <property type="component" value="Unassembled WGS sequence"/>
</dbReference>
<dbReference type="PANTHER" id="PTHR33223">
    <property type="entry name" value="CCHC-TYPE DOMAIN-CONTAINING PROTEIN"/>
    <property type="match status" value="1"/>
</dbReference>
<dbReference type="InterPro" id="IPR005162">
    <property type="entry name" value="Retrotrans_gag_dom"/>
</dbReference>
<evidence type="ECO:0000313" key="3">
    <source>
        <dbReference type="Proteomes" id="UP001311915"/>
    </source>
</evidence>
<protein>
    <recommendedName>
        <fullName evidence="1">Retrotransposon gag domain-containing protein</fullName>
    </recommendedName>
</protein>
<proteinExistence type="predicted"/>
<sequence length="95" mass="11011">MNGLYGGLAHEDPYEHIRNFVDVCGPFSFKNISQESICLKLFSFSLMGDATKWLAELPRDSITSWDELTIIFFVRFFPPSNMKTLRDNIQGFKRL</sequence>
<dbReference type="AlphaFoldDB" id="A0AAV9MHM4"/>